<organism evidence="1">
    <name type="scientific">marine sediment metagenome</name>
    <dbReference type="NCBI Taxonomy" id="412755"/>
    <lineage>
        <taxon>unclassified sequences</taxon>
        <taxon>metagenomes</taxon>
        <taxon>ecological metagenomes</taxon>
    </lineage>
</organism>
<gene>
    <name evidence="1" type="ORF">S06H3_36089</name>
</gene>
<dbReference type="AlphaFoldDB" id="X1ND44"/>
<dbReference type="EMBL" id="BARV01021833">
    <property type="protein sequence ID" value="GAI28111.1"/>
    <property type="molecule type" value="Genomic_DNA"/>
</dbReference>
<feature type="non-terminal residue" evidence="1">
    <location>
        <position position="43"/>
    </location>
</feature>
<proteinExistence type="predicted"/>
<evidence type="ECO:0000313" key="1">
    <source>
        <dbReference type="EMBL" id="GAI28111.1"/>
    </source>
</evidence>
<comment type="caution">
    <text evidence="1">The sequence shown here is derived from an EMBL/GenBank/DDBJ whole genome shotgun (WGS) entry which is preliminary data.</text>
</comment>
<protein>
    <submittedName>
        <fullName evidence="1">Uncharacterized protein</fullName>
    </submittedName>
</protein>
<reference evidence="1" key="1">
    <citation type="journal article" date="2014" name="Front. Microbiol.">
        <title>High frequency of phylogenetically diverse reductive dehalogenase-homologous genes in deep subseafloor sedimentary metagenomes.</title>
        <authorList>
            <person name="Kawai M."/>
            <person name="Futagami T."/>
            <person name="Toyoda A."/>
            <person name="Takaki Y."/>
            <person name="Nishi S."/>
            <person name="Hori S."/>
            <person name="Arai W."/>
            <person name="Tsubouchi T."/>
            <person name="Morono Y."/>
            <person name="Uchiyama I."/>
            <person name="Ito T."/>
            <person name="Fujiyama A."/>
            <person name="Inagaki F."/>
            <person name="Takami H."/>
        </authorList>
    </citation>
    <scope>NUCLEOTIDE SEQUENCE</scope>
    <source>
        <strain evidence="1">Expedition CK06-06</strain>
    </source>
</reference>
<name>X1ND44_9ZZZZ</name>
<sequence length="43" mass="4892">MKNPDIDPKVKADFDQFFGVKGLVLQDTEVSPDIVTKEIKTKR</sequence>
<accession>X1ND44</accession>